<dbReference type="GO" id="GO:0003677">
    <property type="term" value="F:DNA binding"/>
    <property type="evidence" value="ECO:0007669"/>
    <property type="project" value="InterPro"/>
</dbReference>
<keyword evidence="3" id="KW-1185">Reference proteome</keyword>
<accession>A0A839GAJ7</accession>
<dbReference type="Pfam" id="PF13155">
    <property type="entry name" value="Toprim_2"/>
    <property type="match status" value="1"/>
</dbReference>
<dbReference type="RefSeq" id="WP_182512366.1">
    <property type="nucleotide sequence ID" value="NZ_JACJIQ010000004.1"/>
</dbReference>
<protein>
    <recommendedName>
        <fullName evidence="4">DNA primase</fullName>
    </recommendedName>
</protein>
<dbReference type="Gene3D" id="3.40.1360.10">
    <property type="match status" value="1"/>
</dbReference>
<comment type="caution">
    <text evidence="2">The sequence shown here is derived from an EMBL/GenBank/DDBJ whole genome shotgun (WGS) entry which is preliminary data.</text>
</comment>
<dbReference type="SUPFAM" id="SSF57783">
    <property type="entry name" value="Zinc beta-ribbon"/>
    <property type="match status" value="1"/>
</dbReference>
<dbReference type="GO" id="GO:0008270">
    <property type="term" value="F:zinc ion binding"/>
    <property type="evidence" value="ECO:0007669"/>
    <property type="project" value="InterPro"/>
</dbReference>
<evidence type="ECO:0008006" key="4">
    <source>
        <dbReference type="Google" id="ProtNLM"/>
    </source>
</evidence>
<reference evidence="2 3" key="1">
    <citation type="submission" date="2020-08" db="EMBL/GenBank/DDBJ databases">
        <title>Genomic Encyclopedia of Type Strains, Phase IV (KMG-IV): sequencing the most valuable type-strain genomes for metagenomic binning, comparative biology and taxonomic classification.</title>
        <authorList>
            <person name="Goeker M."/>
        </authorList>
    </citation>
    <scope>NUCLEOTIDE SEQUENCE [LARGE SCALE GENOMIC DNA]</scope>
    <source>
        <strain evidence="2 3">DSM 29854</strain>
    </source>
</reference>
<evidence type="ECO:0000313" key="3">
    <source>
        <dbReference type="Proteomes" id="UP000563094"/>
    </source>
</evidence>
<evidence type="ECO:0000313" key="2">
    <source>
        <dbReference type="EMBL" id="MBA9076554.1"/>
    </source>
</evidence>
<dbReference type="InterPro" id="IPR036977">
    <property type="entry name" value="DNA_primase_Znf_CHC2"/>
</dbReference>
<dbReference type="GO" id="GO:0006260">
    <property type="term" value="P:DNA replication"/>
    <property type="evidence" value="ECO:0007669"/>
    <property type="project" value="InterPro"/>
</dbReference>
<dbReference type="AlphaFoldDB" id="A0A839GAJ7"/>
<gene>
    <name evidence="2" type="ORF">FHS90_001260</name>
</gene>
<dbReference type="SUPFAM" id="SSF56731">
    <property type="entry name" value="DNA primase core"/>
    <property type="match status" value="1"/>
</dbReference>
<dbReference type="EMBL" id="JACJIQ010000004">
    <property type="protein sequence ID" value="MBA9076554.1"/>
    <property type="molecule type" value="Genomic_DNA"/>
</dbReference>
<dbReference type="Proteomes" id="UP000563094">
    <property type="component" value="Unassembled WGS sequence"/>
</dbReference>
<proteinExistence type="predicted"/>
<feature type="region of interest" description="Disordered" evidence="1">
    <location>
        <begin position="104"/>
        <end position="124"/>
    </location>
</feature>
<dbReference type="Gene3D" id="3.90.580.10">
    <property type="entry name" value="Zinc finger, CHC2-type domain"/>
    <property type="match status" value="1"/>
</dbReference>
<organism evidence="2 3">
    <name type="scientific">Rufibacter quisquiliarum</name>
    <dbReference type="NCBI Taxonomy" id="1549639"/>
    <lineage>
        <taxon>Bacteria</taxon>
        <taxon>Pseudomonadati</taxon>
        <taxon>Bacteroidota</taxon>
        <taxon>Cytophagia</taxon>
        <taxon>Cytophagales</taxon>
        <taxon>Hymenobacteraceae</taxon>
        <taxon>Rufibacter</taxon>
    </lineage>
</organism>
<evidence type="ECO:0000256" key="1">
    <source>
        <dbReference type="SAM" id="MobiDB-lite"/>
    </source>
</evidence>
<sequence>MNIAQAKQIPLQIIVEHLGGRYSHTDRKGEVWYFSPFRPGEKTASFKINPKTNKWHDFGQTGSGKAQGIGGDGLDLWSDYHHKDRRFGIKEALQELARLNPSAYQKGNVGTKKEQGQHRPKQQPPRYKILKIADRITFIGLKEELQRRRISYELANLYLKQGYILDTVTGKKYYGILFENDKGGYEVSIPNPKRQECFKTCIGAKASTYIQPLKDCEKADVFEGFWDWLSWLEMKKIKHPIHHSFILNSTSLSGEVSERIISMRENIDSVFLFMDNDEAGFQSTYKIAGLLDKNDTKIGSFEYQYKNHKDLNAYWQNQNR</sequence>
<name>A0A839GAJ7_9BACT</name>